<keyword evidence="5" id="KW-1185">Reference proteome</keyword>
<evidence type="ECO:0000313" key="5">
    <source>
        <dbReference type="Proteomes" id="UP001156691"/>
    </source>
</evidence>
<evidence type="ECO:0000256" key="2">
    <source>
        <dbReference type="ARBA" id="ARBA00022679"/>
    </source>
</evidence>
<sequence length="196" mass="21562">MADEATLRFYADNAAAYARRQRNLPGERLATFLALMAPGASILELGTGGGQDALAMLSQGFDVTPTDASPELAVEAERLIGRPVAVMRFDELEAEAAYDGVWASACLLHAPPEELTEDLRRIHRALKPQGHFLASFKAGNGPGHDGFGRYYNYPGREELLVHYRDAAAWAELDIEEVDGGGYDGRPTRWLWVMARR</sequence>
<dbReference type="PANTHER" id="PTHR43464:SF19">
    <property type="entry name" value="UBIQUINONE BIOSYNTHESIS O-METHYLTRANSFERASE, MITOCHONDRIAL"/>
    <property type="match status" value="1"/>
</dbReference>
<evidence type="ECO:0000313" key="4">
    <source>
        <dbReference type="EMBL" id="GLQ54236.1"/>
    </source>
</evidence>
<reference evidence="5" key="1">
    <citation type="journal article" date="2019" name="Int. J. Syst. Evol. Microbiol.">
        <title>The Global Catalogue of Microorganisms (GCM) 10K type strain sequencing project: providing services to taxonomists for standard genome sequencing and annotation.</title>
        <authorList>
            <consortium name="The Broad Institute Genomics Platform"/>
            <consortium name="The Broad Institute Genome Sequencing Center for Infectious Disease"/>
            <person name="Wu L."/>
            <person name="Ma J."/>
        </authorList>
    </citation>
    <scope>NUCLEOTIDE SEQUENCE [LARGE SCALE GENOMIC DNA]</scope>
    <source>
        <strain evidence="5">NBRC 112416</strain>
    </source>
</reference>
<proteinExistence type="predicted"/>
<accession>A0ABQ5W346</accession>
<dbReference type="SUPFAM" id="SSF53335">
    <property type="entry name" value="S-adenosyl-L-methionine-dependent methyltransferases"/>
    <property type="match status" value="1"/>
</dbReference>
<organism evidence="4 5">
    <name type="scientific">Devosia nitrariae</name>
    <dbReference type="NCBI Taxonomy" id="2071872"/>
    <lineage>
        <taxon>Bacteria</taxon>
        <taxon>Pseudomonadati</taxon>
        <taxon>Pseudomonadota</taxon>
        <taxon>Alphaproteobacteria</taxon>
        <taxon>Hyphomicrobiales</taxon>
        <taxon>Devosiaceae</taxon>
        <taxon>Devosia</taxon>
    </lineage>
</organism>
<comment type="caution">
    <text evidence="4">The sequence shown here is derived from an EMBL/GenBank/DDBJ whole genome shotgun (WGS) entry which is preliminary data.</text>
</comment>
<dbReference type="InterPro" id="IPR029063">
    <property type="entry name" value="SAM-dependent_MTases_sf"/>
</dbReference>
<evidence type="ECO:0000256" key="3">
    <source>
        <dbReference type="ARBA" id="ARBA00022691"/>
    </source>
</evidence>
<dbReference type="CDD" id="cd02440">
    <property type="entry name" value="AdoMet_MTases"/>
    <property type="match status" value="1"/>
</dbReference>
<dbReference type="EMBL" id="BSNS01000007">
    <property type="protein sequence ID" value="GLQ54236.1"/>
    <property type="molecule type" value="Genomic_DNA"/>
</dbReference>
<dbReference type="GO" id="GO:0008168">
    <property type="term" value="F:methyltransferase activity"/>
    <property type="evidence" value="ECO:0007669"/>
    <property type="project" value="UniProtKB-KW"/>
</dbReference>
<name>A0ABQ5W346_9HYPH</name>
<gene>
    <name evidence="4" type="ORF">GCM10010862_14950</name>
</gene>
<dbReference type="Proteomes" id="UP001156691">
    <property type="component" value="Unassembled WGS sequence"/>
</dbReference>
<evidence type="ECO:0000256" key="1">
    <source>
        <dbReference type="ARBA" id="ARBA00022603"/>
    </source>
</evidence>
<keyword evidence="2" id="KW-0808">Transferase</keyword>
<dbReference type="GO" id="GO:0032259">
    <property type="term" value="P:methylation"/>
    <property type="evidence" value="ECO:0007669"/>
    <property type="project" value="UniProtKB-KW"/>
</dbReference>
<protein>
    <submittedName>
        <fullName evidence="4">SAM-dependent methyltransferase</fullName>
    </submittedName>
</protein>
<keyword evidence="3" id="KW-0949">S-adenosyl-L-methionine</keyword>
<dbReference type="PANTHER" id="PTHR43464">
    <property type="entry name" value="METHYLTRANSFERASE"/>
    <property type="match status" value="1"/>
</dbReference>
<dbReference type="Gene3D" id="3.40.50.150">
    <property type="entry name" value="Vaccinia Virus protein VP39"/>
    <property type="match status" value="1"/>
</dbReference>
<dbReference type="Pfam" id="PF13489">
    <property type="entry name" value="Methyltransf_23"/>
    <property type="match status" value="1"/>
</dbReference>
<keyword evidence="1 4" id="KW-0489">Methyltransferase</keyword>
<dbReference type="RefSeq" id="WP_284339670.1">
    <property type="nucleotide sequence ID" value="NZ_BSNS01000007.1"/>
</dbReference>